<dbReference type="GO" id="GO:0070210">
    <property type="term" value="C:Rpd3L-Expanded complex"/>
    <property type="evidence" value="ECO:0007669"/>
    <property type="project" value="TreeGrafter"/>
</dbReference>
<dbReference type="FunFam" id="3.40.800.20:FF:000001">
    <property type="entry name" value="Histone deacetylase"/>
    <property type="match status" value="1"/>
</dbReference>
<evidence type="ECO:0000256" key="4">
    <source>
        <dbReference type="ARBA" id="ARBA00022801"/>
    </source>
</evidence>
<dbReference type="EC" id="3.5.1.98" evidence="2"/>
<evidence type="ECO:0000256" key="10">
    <source>
        <dbReference type="SAM" id="MobiDB-lite"/>
    </source>
</evidence>
<dbReference type="AlphaFoldDB" id="A0A2V3IGF2"/>
<evidence type="ECO:0000313" key="12">
    <source>
        <dbReference type="EMBL" id="PXF41132.1"/>
    </source>
</evidence>
<feature type="compositionally biased region" description="Basic and acidic residues" evidence="10">
    <location>
        <begin position="643"/>
        <end position="664"/>
    </location>
</feature>
<protein>
    <recommendedName>
        <fullName evidence="2">histone deacetylase</fullName>
        <ecNumber evidence="2">3.5.1.98</ecNumber>
    </recommendedName>
</protein>
<proteinExistence type="inferred from homology"/>
<dbReference type="InterPro" id="IPR023801">
    <property type="entry name" value="His_deacetylse_dom"/>
</dbReference>
<keyword evidence="7" id="KW-0804">Transcription</keyword>
<evidence type="ECO:0000256" key="3">
    <source>
        <dbReference type="ARBA" id="ARBA00022491"/>
    </source>
</evidence>
<dbReference type="EMBL" id="NBIV01000234">
    <property type="protein sequence ID" value="PXF41132.1"/>
    <property type="molecule type" value="Genomic_DNA"/>
</dbReference>
<feature type="compositionally biased region" description="Basic and acidic residues" evidence="10">
    <location>
        <begin position="611"/>
        <end position="628"/>
    </location>
</feature>
<feature type="compositionally biased region" description="Polar residues" evidence="10">
    <location>
        <begin position="721"/>
        <end position="732"/>
    </location>
</feature>
<dbReference type="PRINTS" id="PR01270">
    <property type="entry name" value="HDASUPER"/>
</dbReference>
<evidence type="ECO:0000313" key="13">
    <source>
        <dbReference type="Proteomes" id="UP000247409"/>
    </source>
</evidence>
<keyword evidence="8" id="KW-0539">Nucleus</keyword>
<dbReference type="InterPro" id="IPR000286">
    <property type="entry name" value="HDACs"/>
</dbReference>
<feature type="compositionally biased region" description="Basic and acidic residues" evidence="10">
    <location>
        <begin position="673"/>
        <end position="698"/>
    </location>
</feature>
<dbReference type="Pfam" id="PF00850">
    <property type="entry name" value="Hist_deacetyl"/>
    <property type="match status" value="1"/>
</dbReference>
<evidence type="ECO:0000259" key="11">
    <source>
        <dbReference type="Pfam" id="PF00850"/>
    </source>
</evidence>
<keyword evidence="5" id="KW-0156">Chromatin regulator</keyword>
<organism evidence="12 13">
    <name type="scientific">Gracilariopsis chorda</name>
    <dbReference type="NCBI Taxonomy" id="448386"/>
    <lineage>
        <taxon>Eukaryota</taxon>
        <taxon>Rhodophyta</taxon>
        <taxon>Florideophyceae</taxon>
        <taxon>Rhodymeniophycidae</taxon>
        <taxon>Gracilariales</taxon>
        <taxon>Gracilariaceae</taxon>
        <taxon>Gracilariopsis</taxon>
    </lineage>
</organism>
<dbReference type="InterPro" id="IPR003084">
    <property type="entry name" value="HDAC_I/II"/>
</dbReference>
<evidence type="ECO:0000256" key="1">
    <source>
        <dbReference type="ARBA" id="ARBA00004123"/>
    </source>
</evidence>
<dbReference type="PRINTS" id="PR01271">
    <property type="entry name" value="HISDACETLASE"/>
</dbReference>
<dbReference type="InterPro" id="IPR023696">
    <property type="entry name" value="Ureohydrolase_dom_sf"/>
</dbReference>
<evidence type="ECO:0000256" key="6">
    <source>
        <dbReference type="ARBA" id="ARBA00023015"/>
    </source>
</evidence>
<dbReference type="Gene3D" id="3.40.800.20">
    <property type="entry name" value="Histone deacetylase domain"/>
    <property type="match status" value="1"/>
</dbReference>
<name>A0A2V3IGF2_9FLOR</name>
<sequence length="786" mass="88750">MAYTPRKRVGYLYDSDVGNFYYAQGHPMKPHRMRMTHNLLVAYGLADRMDVLSTPRASERDMTRFHADEYISFLKNVSPELISDHSTNLTRFNVLEDCPVFDGLWEYCQIAAGGSLAGAARLNSGQSDIAINWAGGLHHAKKAEASGFCYINDCVLAILELLKVHSRVLYVDIDIHHGDGVEEAFYSTDRVMTASFHKFGDYFPGTGDVFDIGIERGKYYSANFPLRDGIDDESYQMIFEPVMGRIMEWYQPSAIVLQCGADSLSGDRLGCFNLSLRGHAQCVDFFKRYDVPLLLLGGGGYTIRNVARCWAFETSKAVGSALPDQLPYNENYEFYGPEFRLHIVPSNMENHNSPTELHKTTMKIFENLRHLPHAPSTGLIDTSQIPALGLRQPNNDDEDPDVRLRSRRARHVVDYEGSDIEDDDQYISSLRYAKRKLRRINFPRRRFPEAENSKLPDKNVAQAHSPKQPVENAANGNAISPERRDVPMPEVQENGVMDKKEEPEETYRATSRPPIDEDSSDKDDDIDDEGPPRLVINSFPNYQRGSKRASGHGEKGAAHVERRRGRNMMEVSFREAVSRRLRDQAEDAMDIDGDRPNDNIYSDGEFEENEDEKKPHDKPENLEDRSRDVEDDDTREDQAEASQEARPEADSDKSPVSARERDEASSTPGTEGQRPELPDQNDSRDSILRETERDRNDAESDDKSDDSRKKDVDENGEESPNVAQSMNISRSVNAPRVDSLVDGLRNDEKETTKTPSSRDGAEGQMPLELAEKEALRTEMEVADGGC</sequence>
<dbReference type="InterPro" id="IPR037138">
    <property type="entry name" value="His_deacetylse_dom_sf"/>
</dbReference>
<evidence type="ECO:0000256" key="7">
    <source>
        <dbReference type="ARBA" id="ARBA00023163"/>
    </source>
</evidence>
<evidence type="ECO:0000256" key="9">
    <source>
        <dbReference type="ARBA" id="ARBA00061569"/>
    </source>
</evidence>
<dbReference type="PANTHER" id="PTHR10625:SF2">
    <property type="entry name" value="HISTONE DEACETYLASE"/>
    <property type="match status" value="1"/>
</dbReference>
<feature type="compositionally biased region" description="Basic and acidic residues" evidence="10">
    <location>
        <begin position="448"/>
        <end position="457"/>
    </location>
</feature>
<keyword evidence="3" id="KW-0678">Repressor</keyword>
<evidence type="ECO:0000256" key="2">
    <source>
        <dbReference type="ARBA" id="ARBA00012111"/>
    </source>
</evidence>
<comment type="subcellular location">
    <subcellularLocation>
        <location evidence="1">Nucleus</location>
    </subcellularLocation>
</comment>
<feature type="compositionally biased region" description="Basic and acidic residues" evidence="10">
    <location>
        <begin position="496"/>
        <end position="507"/>
    </location>
</feature>
<dbReference type="GO" id="GO:0031507">
    <property type="term" value="P:heterochromatin formation"/>
    <property type="evidence" value="ECO:0007669"/>
    <property type="project" value="TreeGrafter"/>
</dbReference>
<feature type="compositionally biased region" description="Basic and acidic residues" evidence="10">
    <location>
        <begin position="551"/>
        <end position="560"/>
    </location>
</feature>
<comment type="similarity">
    <text evidence="9">Belongs to the histone deacetylase family. HD Type 1 subfamily.</text>
</comment>
<gene>
    <name evidence="12" type="ORF">BWQ96_09164</name>
</gene>
<feature type="compositionally biased region" description="Acidic residues" evidence="10">
    <location>
        <begin position="516"/>
        <end position="529"/>
    </location>
</feature>
<feature type="region of interest" description="Disordered" evidence="10">
    <location>
        <begin position="448"/>
        <end position="767"/>
    </location>
</feature>
<dbReference type="CDD" id="cd09991">
    <property type="entry name" value="HDAC_classI"/>
    <property type="match status" value="1"/>
</dbReference>
<dbReference type="SUPFAM" id="SSF52768">
    <property type="entry name" value="Arginase/deacetylase"/>
    <property type="match status" value="1"/>
</dbReference>
<keyword evidence="13" id="KW-1185">Reference proteome</keyword>
<keyword evidence="4" id="KW-0378">Hydrolase</keyword>
<dbReference type="Proteomes" id="UP000247409">
    <property type="component" value="Unassembled WGS sequence"/>
</dbReference>
<dbReference type="GO" id="GO:0141221">
    <property type="term" value="F:histone deacetylase activity, hydrolytic mechanism"/>
    <property type="evidence" value="ECO:0007669"/>
    <property type="project" value="UniProtKB-EC"/>
</dbReference>
<feature type="compositionally biased region" description="Basic and acidic residues" evidence="10">
    <location>
        <begin position="572"/>
        <end position="585"/>
    </location>
</feature>
<keyword evidence="6" id="KW-0805">Transcription regulation</keyword>
<evidence type="ECO:0000256" key="5">
    <source>
        <dbReference type="ARBA" id="ARBA00022853"/>
    </source>
</evidence>
<accession>A0A2V3IGF2</accession>
<comment type="caution">
    <text evidence="12">The sequence shown here is derived from an EMBL/GenBank/DDBJ whole genome shotgun (WGS) entry which is preliminary data.</text>
</comment>
<feature type="domain" description="Histone deacetylase" evidence="11">
    <location>
        <begin position="26"/>
        <end position="314"/>
    </location>
</feature>
<reference evidence="12 13" key="1">
    <citation type="journal article" date="2018" name="Mol. Biol. Evol.">
        <title>Analysis of the draft genome of the red seaweed Gracilariopsis chorda provides insights into genome size evolution in Rhodophyta.</title>
        <authorList>
            <person name="Lee J."/>
            <person name="Yang E.C."/>
            <person name="Graf L."/>
            <person name="Yang J.H."/>
            <person name="Qiu H."/>
            <person name="Zel Zion U."/>
            <person name="Chan C.X."/>
            <person name="Stephens T.G."/>
            <person name="Weber A.P.M."/>
            <person name="Boo G.H."/>
            <person name="Boo S.M."/>
            <person name="Kim K.M."/>
            <person name="Shin Y."/>
            <person name="Jung M."/>
            <person name="Lee S.J."/>
            <person name="Yim H.S."/>
            <person name="Lee J.H."/>
            <person name="Bhattacharya D."/>
            <person name="Yoon H.S."/>
        </authorList>
    </citation>
    <scope>NUCLEOTIDE SEQUENCE [LARGE SCALE GENOMIC DNA]</scope>
    <source>
        <strain evidence="12 13">SKKU-2015</strain>
        <tissue evidence="12">Whole body</tissue>
    </source>
</reference>
<dbReference type="PANTHER" id="PTHR10625">
    <property type="entry name" value="HISTONE DEACETYLASE HDAC1-RELATED"/>
    <property type="match status" value="1"/>
</dbReference>
<dbReference type="OrthoDB" id="1918432at2759"/>
<evidence type="ECO:0000256" key="8">
    <source>
        <dbReference type="ARBA" id="ARBA00023242"/>
    </source>
</evidence>
<dbReference type="STRING" id="448386.A0A2V3IGF2"/>